<protein>
    <submittedName>
        <fullName evidence="2">Amidophosphoribosyltransferase</fullName>
    </submittedName>
</protein>
<dbReference type="RefSeq" id="WP_204662691.1">
    <property type="nucleotide sequence ID" value="NZ_JAFBDT010000004.1"/>
</dbReference>
<proteinExistence type="predicted"/>
<dbReference type="Proteomes" id="UP000767854">
    <property type="component" value="Unassembled WGS sequence"/>
</dbReference>
<feature type="compositionally biased region" description="Basic and acidic residues" evidence="1">
    <location>
        <begin position="116"/>
        <end position="137"/>
    </location>
</feature>
<comment type="caution">
    <text evidence="2">The sequence shown here is derived from an EMBL/GenBank/DDBJ whole genome shotgun (WGS) entry which is preliminary data.</text>
</comment>
<name>A0ABS2MPS5_9FIRM</name>
<organism evidence="2 3">
    <name type="scientific">Fusibacter tunisiensis</name>
    <dbReference type="NCBI Taxonomy" id="1008308"/>
    <lineage>
        <taxon>Bacteria</taxon>
        <taxon>Bacillati</taxon>
        <taxon>Bacillota</taxon>
        <taxon>Clostridia</taxon>
        <taxon>Eubacteriales</taxon>
        <taxon>Eubacteriales Family XII. Incertae Sedis</taxon>
        <taxon>Fusibacter</taxon>
    </lineage>
</organism>
<feature type="region of interest" description="Disordered" evidence="1">
    <location>
        <begin position="111"/>
        <end position="137"/>
    </location>
</feature>
<sequence length="137" mass="15293">MTDDKLKGLRNCKKCGRLFSSTNGSYLCSRCSDSIDDEFTRVREYIYDNPSSSVKDVAEGTGVESEAILKWIREGKIVLGEGARISFCERCDEPTDGSRFCPKCARELSQGLKSGLESKETPKKDNIGMHIKEPTKK</sequence>
<evidence type="ECO:0000313" key="3">
    <source>
        <dbReference type="Proteomes" id="UP000767854"/>
    </source>
</evidence>
<gene>
    <name evidence="2" type="ORF">JOC49_000837</name>
</gene>
<evidence type="ECO:0000256" key="1">
    <source>
        <dbReference type="SAM" id="MobiDB-lite"/>
    </source>
</evidence>
<dbReference type="EMBL" id="JAFBDT010000004">
    <property type="protein sequence ID" value="MBM7561317.1"/>
    <property type="molecule type" value="Genomic_DNA"/>
</dbReference>
<keyword evidence="3" id="KW-1185">Reference proteome</keyword>
<reference evidence="2 3" key="1">
    <citation type="submission" date="2021-01" db="EMBL/GenBank/DDBJ databases">
        <title>Genomic Encyclopedia of Type Strains, Phase IV (KMG-IV): sequencing the most valuable type-strain genomes for metagenomic binning, comparative biology and taxonomic classification.</title>
        <authorList>
            <person name="Goeker M."/>
        </authorList>
    </citation>
    <scope>NUCLEOTIDE SEQUENCE [LARGE SCALE GENOMIC DNA]</scope>
    <source>
        <strain evidence="2 3">DSM 24436</strain>
    </source>
</reference>
<accession>A0ABS2MPS5</accession>
<evidence type="ECO:0000313" key="2">
    <source>
        <dbReference type="EMBL" id="MBM7561317.1"/>
    </source>
</evidence>